<evidence type="ECO:0000313" key="2">
    <source>
        <dbReference type="EMBL" id="GFQ76343.1"/>
    </source>
</evidence>
<dbReference type="InterPro" id="IPR041686">
    <property type="entry name" value="Znf-CCCH_3"/>
</dbReference>
<sequence length="195" mass="22355">GKKCQYRHSEEAKSTQFVCPLFVEKCFAVSCKFRHPKNKQKYFPCVYENQPANPYIIDPKLKVQTEVGEKKKQIAAANSEELMKIHVLLKEPDFYSTAYNAPAQKTPQGFKYKKDKFCKVNSNSRAGYSSSFISGNSKSLNFKIKILEEIKNEKKQNQGKRKFLNETEGEIKKLKLDNGISNKENKVCCKGSTTF</sequence>
<proteinExistence type="predicted"/>
<reference evidence="2" key="1">
    <citation type="submission" date="2020-07" db="EMBL/GenBank/DDBJ databases">
        <title>Multicomponent nature underlies the extraordinary mechanical properties of spider dragline silk.</title>
        <authorList>
            <person name="Kono N."/>
            <person name="Nakamura H."/>
            <person name="Mori M."/>
            <person name="Yoshida Y."/>
            <person name="Ohtoshi R."/>
            <person name="Malay A.D."/>
            <person name="Moran D.A.P."/>
            <person name="Tomita M."/>
            <person name="Numata K."/>
            <person name="Arakawa K."/>
        </authorList>
    </citation>
    <scope>NUCLEOTIDE SEQUENCE</scope>
</reference>
<name>A0A8X6FC50_TRICU</name>
<dbReference type="AlphaFoldDB" id="A0A8X6FC50"/>
<feature type="non-terminal residue" evidence="2">
    <location>
        <position position="1"/>
    </location>
</feature>
<dbReference type="Pfam" id="PF15663">
    <property type="entry name" value="zf-CCCH_3"/>
    <property type="match status" value="1"/>
</dbReference>
<gene>
    <name evidence="2" type="ORF">TNCT_79062</name>
</gene>
<accession>A0A8X6FC50</accession>
<comment type="caution">
    <text evidence="2">The sequence shown here is derived from an EMBL/GenBank/DDBJ whole genome shotgun (WGS) entry which is preliminary data.</text>
</comment>
<feature type="domain" description="Zinc-finger CCCH" evidence="1">
    <location>
        <begin position="1"/>
        <end position="53"/>
    </location>
</feature>
<keyword evidence="3" id="KW-1185">Reference proteome</keyword>
<evidence type="ECO:0000259" key="1">
    <source>
        <dbReference type="Pfam" id="PF15663"/>
    </source>
</evidence>
<evidence type="ECO:0000313" key="3">
    <source>
        <dbReference type="Proteomes" id="UP000887116"/>
    </source>
</evidence>
<organism evidence="2 3">
    <name type="scientific">Trichonephila clavata</name>
    <name type="common">Joro spider</name>
    <name type="synonym">Nephila clavata</name>
    <dbReference type="NCBI Taxonomy" id="2740835"/>
    <lineage>
        <taxon>Eukaryota</taxon>
        <taxon>Metazoa</taxon>
        <taxon>Ecdysozoa</taxon>
        <taxon>Arthropoda</taxon>
        <taxon>Chelicerata</taxon>
        <taxon>Arachnida</taxon>
        <taxon>Araneae</taxon>
        <taxon>Araneomorphae</taxon>
        <taxon>Entelegynae</taxon>
        <taxon>Araneoidea</taxon>
        <taxon>Nephilidae</taxon>
        <taxon>Trichonephila</taxon>
    </lineage>
</organism>
<dbReference type="Proteomes" id="UP000887116">
    <property type="component" value="Unassembled WGS sequence"/>
</dbReference>
<dbReference type="EMBL" id="BMAO01031613">
    <property type="protein sequence ID" value="GFQ76343.1"/>
    <property type="molecule type" value="Genomic_DNA"/>
</dbReference>
<protein>
    <recommendedName>
        <fullName evidence="1">Zinc-finger CCCH domain-containing protein</fullName>
    </recommendedName>
</protein>